<keyword evidence="4 7" id="KW-0812">Transmembrane</keyword>
<evidence type="ECO:0000256" key="5">
    <source>
        <dbReference type="ARBA" id="ARBA00022989"/>
    </source>
</evidence>
<feature type="transmembrane region" description="Helical" evidence="7">
    <location>
        <begin position="131"/>
        <end position="154"/>
    </location>
</feature>
<evidence type="ECO:0000256" key="7">
    <source>
        <dbReference type="RuleBase" id="RU363032"/>
    </source>
</evidence>
<dbReference type="PROSITE" id="PS50928">
    <property type="entry name" value="ABC_TM1"/>
    <property type="match status" value="1"/>
</dbReference>
<dbReference type="AlphaFoldDB" id="A0A7I8DU11"/>
<evidence type="ECO:0000259" key="8">
    <source>
        <dbReference type="PROSITE" id="PS50928"/>
    </source>
</evidence>
<feature type="domain" description="ABC transmembrane type-1" evidence="8">
    <location>
        <begin position="94"/>
        <end position="311"/>
    </location>
</feature>
<evidence type="ECO:0000256" key="1">
    <source>
        <dbReference type="ARBA" id="ARBA00004651"/>
    </source>
</evidence>
<evidence type="ECO:0000256" key="2">
    <source>
        <dbReference type="ARBA" id="ARBA00022448"/>
    </source>
</evidence>
<gene>
    <name evidence="9" type="ORF">bsdcttw_38450</name>
</gene>
<dbReference type="GO" id="GO:0055085">
    <property type="term" value="P:transmembrane transport"/>
    <property type="evidence" value="ECO:0007669"/>
    <property type="project" value="InterPro"/>
</dbReference>
<feature type="transmembrane region" description="Helical" evidence="7">
    <location>
        <begin position="295"/>
        <end position="315"/>
    </location>
</feature>
<feature type="transmembrane region" description="Helical" evidence="7">
    <location>
        <begin position="228"/>
        <end position="249"/>
    </location>
</feature>
<comment type="similarity">
    <text evidence="7">Belongs to the binding-protein-dependent transport system permease family.</text>
</comment>
<keyword evidence="6 7" id="KW-0472">Membrane</keyword>
<accession>A0A7I8DU11</accession>
<dbReference type="Pfam" id="PF00528">
    <property type="entry name" value="BPD_transp_1"/>
    <property type="match status" value="1"/>
</dbReference>
<sequence>MAKVMTEAKRKERSWGRTKKTLLLLSMVAPGAIWLLLLRYLPMFGIVIAFKHYTIYKPPGNKTPNIFGNVLHSKWVGFDNFKFMFKTTDSWTMIRNTLGYNALWIVLGIIIAVSFAIMLDQITNKFVAKSYQTLMFFPYFLSWVVASYFVLAFLDPTRGLIVHFQQSHGMSVTNWYNESKYWPFILTIANMWKYIGYSTILYLAAITGIDNTQYEAASIDGASKWQQVWYVTIPHLKTMIIILFIMNVGKIFNADFGLFYSVPQNSGPLFPTTQVIDTYIYRTLMATHNEGMSTAASLLQNFVGFVCIMATNTIVRKVDKESSLF</sequence>
<dbReference type="RefSeq" id="WP_185256444.1">
    <property type="nucleotide sequence ID" value="NZ_AP023368.1"/>
</dbReference>
<evidence type="ECO:0000313" key="9">
    <source>
        <dbReference type="EMBL" id="BCK00805.1"/>
    </source>
</evidence>
<organism evidence="9 10">
    <name type="scientific">Anaerocolumna chitinilytica</name>
    <dbReference type="NCBI Taxonomy" id="1727145"/>
    <lineage>
        <taxon>Bacteria</taxon>
        <taxon>Bacillati</taxon>
        <taxon>Bacillota</taxon>
        <taxon>Clostridia</taxon>
        <taxon>Lachnospirales</taxon>
        <taxon>Lachnospiraceae</taxon>
        <taxon>Anaerocolumna</taxon>
    </lineage>
</organism>
<dbReference type="Gene3D" id="1.10.3720.10">
    <property type="entry name" value="MetI-like"/>
    <property type="match status" value="1"/>
</dbReference>
<keyword evidence="5 7" id="KW-1133">Transmembrane helix</keyword>
<proteinExistence type="inferred from homology"/>
<dbReference type="KEGG" id="acht:bsdcttw_38450"/>
<evidence type="ECO:0000256" key="4">
    <source>
        <dbReference type="ARBA" id="ARBA00022692"/>
    </source>
</evidence>
<keyword evidence="2 7" id="KW-0813">Transport</keyword>
<feature type="transmembrane region" description="Helical" evidence="7">
    <location>
        <begin position="181"/>
        <end position="207"/>
    </location>
</feature>
<dbReference type="CDD" id="cd06261">
    <property type="entry name" value="TM_PBP2"/>
    <property type="match status" value="1"/>
</dbReference>
<dbReference type="GO" id="GO:0005886">
    <property type="term" value="C:plasma membrane"/>
    <property type="evidence" value="ECO:0007669"/>
    <property type="project" value="UniProtKB-SubCell"/>
</dbReference>
<keyword evidence="3" id="KW-1003">Cell membrane</keyword>
<feature type="transmembrane region" description="Helical" evidence="7">
    <location>
        <begin position="98"/>
        <end position="119"/>
    </location>
</feature>
<evidence type="ECO:0000313" key="10">
    <source>
        <dbReference type="Proteomes" id="UP000515703"/>
    </source>
</evidence>
<dbReference type="SUPFAM" id="SSF161098">
    <property type="entry name" value="MetI-like"/>
    <property type="match status" value="1"/>
</dbReference>
<name>A0A7I8DU11_9FIRM</name>
<dbReference type="InterPro" id="IPR035906">
    <property type="entry name" value="MetI-like_sf"/>
</dbReference>
<evidence type="ECO:0000256" key="3">
    <source>
        <dbReference type="ARBA" id="ARBA00022475"/>
    </source>
</evidence>
<comment type="subcellular location">
    <subcellularLocation>
        <location evidence="1 7">Cell membrane</location>
        <topology evidence="1 7">Multi-pass membrane protein</topology>
    </subcellularLocation>
</comment>
<evidence type="ECO:0000256" key="6">
    <source>
        <dbReference type="ARBA" id="ARBA00023136"/>
    </source>
</evidence>
<reference evidence="9 10" key="1">
    <citation type="submission" date="2020-08" db="EMBL/GenBank/DDBJ databases">
        <title>Draft genome sequencing of an Anaerocolumna strain isolated from anoxic soil subjected to BSD treatment.</title>
        <authorList>
            <person name="Uek A."/>
            <person name="Tonouchi A."/>
        </authorList>
    </citation>
    <scope>NUCLEOTIDE SEQUENCE [LARGE SCALE GENOMIC DNA]</scope>
    <source>
        <strain evidence="9 10">CTTW</strain>
    </source>
</reference>
<dbReference type="PANTHER" id="PTHR43227">
    <property type="entry name" value="BLL4140 PROTEIN"/>
    <property type="match status" value="1"/>
</dbReference>
<dbReference type="InterPro" id="IPR000515">
    <property type="entry name" value="MetI-like"/>
</dbReference>
<dbReference type="Proteomes" id="UP000515703">
    <property type="component" value="Chromosome"/>
</dbReference>
<dbReference type="EMBL" id="AP023368">
    <property type="protein sequence ID" value="BCK00805.1"/>
    <property type="molecule type" value="Genomic_DNA"/>
</dbReference>
<dbReference type="PANTHER" id="PTHR43227:SF11">
    <property type="entry name" value="BLL4140 PROTEIN"/>
    <property type="match status" value="1"/>
</dbReference>
<protein>
    <submittedName>
        <fullName evidence="9">Sugar ABC transporter permease</fullName>
    </submittedName>
</protein>
<keyword evidence="10" id="KW-1185">Reference proteome</keyword>
<reference evidence="9 10" key="2">
    <citation type="submission" date="2020-08" db="EMBL/GenBank/DDBJ databases">
        <authorList>
            <person name="Ueki A."/>
            <person name="Tonouchi A."/>
        </authorList>
    </citation>
    <scope>NUCLEOTIDE SEQUENCE [LARGE SCALE GENOMIC DNA]</scope>
    <source>
        <strain evidence="9 10">CTTW</strain>
    </source>
</reference>
<dbReference type="InterPro" id="IPR050809">
    <property type="entry name" value="UgpAE/MalFG_permease"/>
</dbReference>
<feature type="transmembrane region" description="Helical" evidence="7">
    <location>
        <begin position="21"/>
        <end position="41"/>
    </location>
</feature>